<dbReference type="NCBIfam" id="TIGR04057">
    <property type="entry name" value="SusC_RagA_signa"/>
    <property type="match status" value="1"/>
</dbReference>
<dbReference type="EMBL" id="JAEHFY010000011">
    <property type="protein sequence ID" value="MBK0383076.1"/>
    <property type="molecule type" value="Genomic_DNA"/>
</dbReference>
<dbReference type="SUPFAM" id="SSF56935">
    <property type="entry name" value="Porins"/>
    <property type="match status" value="1"/>
</dbReference>
<dbReference type="NCBIfam" id="TIGR04056">
    <property type="entry name" value="OMP_RagA_SusC"/>
    <property type="match status" value="1"/>
</dbReference>
<keyword evidence="4" id="KW-1185">Reference proteome</keyword>
<keyword evidence="1" id="KW-0998">Cell outer membrane</keyword>
<evidence type="ECO:0000256" key="1">
    <source>
        <dbReference type="PROSITE-ProRule" id="PRU01360"/>
    </source>
</evidence>
<keyword evidence="1" id="KW-0813">Transport</keyword>
<comment type="similarity">
    <text evidence="1">Belongs to the TonB-dependent receptor family.</text>
</comment>
<dbReference type="Pfam" id="PF07715">
    <property type="entry name" value="Plug"/>
    <property type="match status" value="1"/>
</dbReference>
<keyword evidence="1" id="KW-1134">Transmembrane beta strand</keyword>
<gene>
    <name evidence="3" type="ORF">I5M32_08905</name>
</gene>
<dbReference type="Pfam" id="PF13715">
    <property type="entry name" value="CarbopepD_reg_2"/>
    <property type="match status" value="1"/>
</dbReference>
<comment type="subcellular location">
    <subcellularLocation>
        <location evidence="1">Cell outer membrane</location>
        <topology evidence="1">Multi-pass membrane protein</topology>
    </subcellularLocation>
</comment>
<sequence>MIIVNSFEAKATIINRVIYSYKFVDINVTGKVVDEQGLPLPGASITVKGGKNATSTNIDGEFTLKGVDENAIIVISSIGYTTQEVRASKTLSIKLISDVSKLNEVVVIGYGTQSRKDATSNVTQISGDAIRSTPAANVQNMLVGKVVGLTTQQQSGQPGVDGASFYLRGVSTEVGNNKPLVLIDDVESDYGQVSKIDPSEIESISFLKDAVSTSIYGIKGANGVMLVTTKRGKAGAPKFAFSSQVGLQAQIKPANRLDSYQTALFWNEAVKNEAKLGNSSFLPFTFTDDDLQKFKDGSDPYNHPNVDWYDVLFKKSSLMNTNNLSVSGGNDKVKYFTSVGYLYQNGILKDFNATDYYGGPIDANNNYYYNRYNFRSNLDIQATKKLLIKVDLSGNTDARNQPASANVFNQVNSFKTLPPWVYNIYNPNGSYGFTNASSPRAPNYNSIPNNLIGQIALGGYNRQFSTQLNGNINATHDLGFITPGLKVRGLLGYTNIDRANRILSRSGDFPSFQYDPATNTYTPRDPQIYTTSPLTTSTDVTVNGNGYISPLNRLNLQGNLSYDRSFGDHNVSALLLYSSSSQTVVTNDRLTNRFQDKLRGYTYRLSYNFKHKYLFETTGAYNGTPKFTQKYGFFPSVGLGYNISDEDFWKKALPAINDFKIRGSIGLVGSDDLGNNPITNQPYTYTYQSVYTQGGNTYFGDNAPNASPGIYEGALGKDNITWQKELKRDLSIDFGVFKSKLFGTVGVFDNLRTDILYIRNTIPIFYGIASPPPQNIGRVQNRGIEVELNYAGKVGKLGYTFGTKYSFIKNKLLAFDEAPPLYPWLQRTGQSLGVGRFLLWDGFYNQADEATIHAETAAINAAIANKQPVPLRTIPIPNGADPIAGMIKFKDLNGDGNINDNDAPYTGKPNLPESNLSFNLGLNYKNFSLSAIVQSAFDYNLTLYRDSADPLYANLTTYDLNYWTPERGNSATRIIPLVEYTQSSQSAGNNGSLTSTFYNIDAYYVRLRNVSLSYNLGDKFAKKLGLSGATLYINGANLFTVSNVFKRYDFDPEVATGTRTGVYPIQKIYNFGINLSF</sequence>
<dbReference type="PROSITE" id="PS52016">
    <property type="entry name" value="TONB_DEPENDENT_REC_3"/>
    <property type="match status" value="1"/>
</dbReference>
<keyword evidence="1" id="KW-0812">Transmembrane</keyword>
<organism evidence="3 4">
    <name type="scientific">Pedobacter segetis</name>
    <dbReference type="NCBI Taxonomy" id="2793069"/>
    <lineage>
        <taxon>Bacteria</taxon>
        <taxon>Pseudomonadati</taxon>
        <taxon>Bacteroidota</taxon>
        <taxon>Sphingobacteriia</taxon>
        <taxon>Sphingobacteriales</taxon>
        <taxon>Sphingobacteriaceae</taxon>
        <taxon>Pedobacter</taxon>
    </lineage>
</organism>
<reference evidence="3 4" key="1">
    <citation type="submission" date="2020-12" db="EMBL/GenBank/DDBJ databases">
        <title>Bacterial novel species Pedobacter sp. SD-b isolated from soil.</title>
        <authorList>
            <person name="Jung H.-Y."/>
        </authorList>
    </citation>
    <scope>NUCLEOTIDE SEQUENCE [LARGE SCALE GENOMIC DNA]</scope>
    <source>
        <strain evidence="3 4">SD-b</strain>
    </source>
</reference>
<accession>A0ABS1BJZ2</accession>
<evidence type="ECO:0000259" key="2">
    <source>
        <dbReference type="Pfam" id="PF07715"/>
    </source>
</evidence>
<protein>
    <submittedName>
        <fullName evidence="3">TonB-dependent receptor</fullName>
    </submittedName>
</protein>
<keyword evidence="1" id="KW-0472">Membrane</keyword>
<dbReference type="InterPro" id="IPR037066">
    <property type="entry name" value="Plug_dom_sf"/>
</dbReference>
<dbReference type="Proteomes" id="UP000660024">
    <property type="component" value="Unassembled WGS sequence"/>
</dbReference>
<dbReference type="Gene3D" id="2.60.40.1120">
    <property type="entry name" value="Carboxypeptidase-like, regulatory domain"/>
    <property type="match status" value="1"/>
</dbReference>
<dbReference type="Gene3D" id="2.170.130.10">
    <property type="entry name" value="TonB-dependent receptor, plug domain"/>
    <property type="match status" value="1"/>
</dbReference>
<dbReference type="InterPro" id="IPR008969">
    <property type="entry name" value="CarboxyPept-like_regulatory"/>
</dbReference>
<evidence type="ECO:0000313" key="3">
    <source>
        <dbReference type="EMBL" id="MBK0383076.1"/>
    </source>
</evidence>
<dbReference type="RefSeq" id="WP_200585890.1">
    <property type="nucleotide sequence ID" value="NZ_JAEHFY010000011.1"/>
</dbReference>
<dbReference type="SUPFAM" id="SSF49464">
    <property type="entry name" value="Carboxypeptidase regulatory domain-like"/>
    <property type="match status" value="1"/>
</dbReference>
<feature type="domain" description="TonB-dependent receptor plug" evidence="2">
    <location>
        <begin position="115"/>
        <end position="224"/>
    </location>
</feature>
<evidence type="ECO:0000313" key="4">
    <source>
        <dbReference type="Proteomes" id="UP000660024"/>
    </source>
</evidence>
<dbReference type="InterPro" id="IPR023997">
    <property type="entry name" value="TonB-dep_OMP_SusC/RagA_CS"/>
</dbReference>
<dbReference type="InterPro" id="IPR023996">
    <property type="entry name" value="TonB-dep_OMP_SusC/RagA"/>
</dbReference>
<keyword evidence="3" id="KW-0675">Receptor</keyword>
<name>A0ABS1BJZ2_9SPHI</name>
<dbReference type="InterPro" id="IPR039426">
    <property type="entry name" value="TonB-dep_rcpt-like"/>
</dbReference>
<comment type="caution">
    <text evidence="3">The sequence shown here is derived from an EMBL/GenBank/DDBJ whole genome shotgun (WGS) entry which is preliminary data.</text>
</comment>
<dbReference type="InterPro" id="IPR012910">
    <property type="entry name" value="Plug_dom"/>
</dbReference>
<proteinExistence type="inferred from homology"/>